<dbReference type="SMART" id="SM00710">
    <property type="entry name" value="PbH1"/>
    <property type="match status" value="6"/>
</dbReference>
<evidence type="ECO:0000256" key="3">
    <source>
        <dbReference type="ARBA" id="ARBA00023295"/>
    </source>
</evidence>
<comment type="similarity">
    <text evidence="1 4">Belongs to the glycosyl hydrolase 28 family.</text>
</comment>
<dbReference type="Pfam" id="PF00295">
    <property type="entry name" value="Glyco_hydro_28"/>
    <property type="match status" value="1"/>
</dbReference>
<dbReference type="RefSeq" id="WP_150415601.1">
    <property type="nucleotide sequence ID" value="NZ_VYQF01000004.1"/>
</dbReference>
<evidence type="ECO:0000256" key="4">
    <source>
        <dbReference type="RuleBase" id="RU361169"/>
    </source>
</evidence>
<gene>
    <name evidence="6" type="ORF">FW778_14855</name>
</gene>
<dbReference type="Gene3D" id="2.160.20.10">
    <property type="entry name" value="Single-stranded right-handed beta-helix, Pectin lyase-like"/>
    <property type="match status" value="1"/>
</dbReference>
<evidence type="ECO:0000256" key="2">
    <source>
        <dbReference type="ARBA" id="ARBA00022801"/>
    </source>
</evidence>
<evidence type="ECO:0000256" key="5">
    <source>
        <dbReference type="SAM" id="SignalP"/>
    </source>
</evidence>
<dbReference type="GO" id="GO:0005975">
    <property type="term" value="P:carbohydrate metabolic process"/>
    <property type="evidence" value="ECO:0007669"/>
    <property type="project" value="InterPro"/>
</dbReference>
<accession>A0A5J5IHB3</accession>
<feature type="signal peptide" evidence="5">
    <location>
        <begin position="1"/>
        <end position="25"/>
    </location>
</feature>
<name>A0A5J5IHB3_9BACT</name>
<dbReference type="SUPFAM" id="SSF51126">
    <property type="entry name" value="Pectin lyase-like"/>
    <property type="match status" value="1"/>
</dbReference>
<dbReference type="InterPro" id="IPR011050">
    <property type="entry name" value="Pectin_lyase_fold/virulence"/>
</dbReference>
<proteinExistence type="inferred from homology"/>
<dbReference type="PANTHER" id="PTHR31339">
    <property type="entry name" value="PECTIN LYASE-RELATED"/>
    <property type="match status" value="1"/>
</dbReference>
<dbReference type="GO" id="GO:0004650">
    <property type="term" value="F:polygalacturonase activity"/>
    <property type="evidence" value="ECO:0007669"/>
    <property type="project" value="InterPro"/>
</dbReference>
<dbReference type="AlphaFoldDB" id="A0A5J5IHB3"/>
<dbReference type="InterPro" id="IPR012334">
    <property type="entry name" value="Pectin_lyas_fold"/>
</dbReference>
<keyword evidence="5" id="KW-0732">Signal</keyword>
<evidence type="ECO:0000256" key="1">
    <source>
        <dbReference type="ARBA" id="ARBA00008834"/>
    </source>
</evidence>
<dbReference type="InterPro" id="IPR006626">
    <property type="entry name" value="PbH1"/>
</dbReference>
<evidence type="ECO:0000313" key="7">
    <source>
        <dbReference type="Proteomes" id="UP000326903"/>
    </source>
</evidence>
<dbReference type="InterPro" id="IPR051801">
    <property type="entry name" value="GH28_Enzymes"/>
</dbReference>
<evidence type="ECO:0000313" key="6">
    <source>
        <dbReference type="EMBL" id="KAA9038041.1"/>
    </source>
</evidence>
<keyword evidence="7" id="KW-1185">Reference proteome</keyword>
<dbReference type="EMBL" id="VYQF01000004">
    <property type="protein sequence ID" value="KAA9038041.1"/>
    <property type="molecule type" value="Genomic_DNA"/>
</dbReference>
<dbReference type="PANTHER" id="PTHR31339:SF9">
    <property type="entry name" value="PLASMIN AND FIBRONECTIN-BINDING PROTEIN A"/>
    <property type="match status" value="1"/>
</dbReference>
<organism evidence="6 7">
    <name type="scientific">Ginsengibacter hankyongi</name>
    <dbReference type="NCBI Taxonomy" id="2607284"/>
    <lineage>
        <taxon>Bacteria</taxon>
        <taxon>Pseudomonadati</taxon>
        <taxon>Bacteroidota</taxon>
        <taxon>Chitinophagia</taxon>
        <taxon>Chitinophagales</taxon>
        <taxon>Chitinophagaceae</taxon>
        <taxon>Ginsengibacter</taxon>
    </lineage>
</organism>
<comment type="caution">
    <text evidence="6">The sequence shown here is derived from an EMBL/GenBank/DDBJ whole genome shotgun (WGS) entry which is preliminary data.</text>
</comment>
<keyword evidence="3 4" id="KW-0326">Glycosidase</keyword>
<sequence>MSSISFKKYPVLIFFAILINGSVNAQEKDAAWYIKNAPFKMQEVTLPVFAAHSFSIKDYGGVGDGQVLNTNAFKKTIDACVAAGGGRVTVPAGIWLTGPIELKSNIDLHVERGALILFTKDHSQYPMIHPSFKSSNYVTASPIYGYDLKNIAITGEGIIDGAGESWRPVKKEKSTAGQWKDFTSSGGVVSTSGSIWWPTKEAMDGEQHLKDLKKKNGKLTAEDYVPARDYLRPYMLYLINCQNILLENITIRNSPKFVFYPNSCTNLTMNHVNIFNEWWTQNGDGIDISRCKNVLIYDCTVSVGDDGICMKSSGAKSDDNSAGLENVVIAKCVVYHAHGGFVIGSNTDGGTQNIFVTDCNFIGTDIGVRVKSNTGRGGLVKNIFISNIFMKDIVHDAISFNTYYEDMPAGKVKSNTVNVLKDKTPNFTDFYFDNIYCNGAKDAVSITGLPEMPVSNIHFKNMIISAGKGFIATDAADLELNNVKIISQKDPVFVLNNVRNININQGYFPEDAQTFIKADATTRGINVTSTDLRNNKNAIVVSKE</sequence>
<reference evidence="6 7" key="1">
    <citation type="submission" date="2019-09" db="EMBL/GenBank/DDBJ databases">
        <title>Draft genome sequence of Ginsengibacter sp. BR5-29.</title>
        <authorList>
            <person name="Im W.-T."/>
        </authorList>
    </citation>
    <scope>NUCLEOTIDE SEQUENCE [LARGE SCALE GENOMIC DNA]</scope>
    <source>
        <strain evidence="6 7">BR5-29</strain>
    </source>
</reference>
<feature type="chain" id="PRO_5023837102" evidence="5">
    <location>
        <begin position="26"/>
        <end position="544"/>
    </location>
</feature>
<keyword evidence="2 4" id="KW-0378">Hydrolase</keyword>
<protein>
    <submittedName>
        <fullName evidence="6">Glycoside hydrolase family 28 protein</fullName>
    </submittedName>
</protein>
<dbReference type="InterPro" id="IPR000743">
    <property type="entry name" value="Glyco_hydro_28"/>
</dbReference>
<dbReference type="Proteomes" id="UP000326903">
    <property type="component" value="Unassembled WGS sequence"/>
</dbReference>